<keyword evidence="1" id="KW-0472">Membrane</keyword>
<organism evidence="3 4">
    <name type="scientific">Glycomyces albidus</name>
    <dbReference type="NCBI Taxonomy" id="2656774"/>
    <lineage>
        <taxon>Bacteria</taxon>
        <taxon>Bacillati</taxon>
        <taxon>Actinomycetota</taxon>
        <taxon>Actinomycetes</taxon>
        <taxon>Glycomycetales</taxon>
        <taxon>Glycomycetaceae</taxon>
        <taxon>Glycomyces</taxon>
    </lineage>
</organism>
<dbReference type="EMBL" id="WIAO01000001">
    <property type="protein sequence ID" value="MQM24140.1"/>
    <property type="molecule type" value="Genomic_DNA"/>
</dbReference>
<sequence length="228" mass="23470">MRARPLVVAVLAALLSAACGESGAEEPDIAAEYVRSNQVLNDPFATESCCEDRMAQLAAMGSPSAVVGSVLGVAPCEDSCELNDAEAAAVRAAAGADADVYVRGMLVKHGDGLLEAASVLIARGEGNAVIVDADGGTYEDLDDFRAGNDLFEREDWLLVAEDMTSISGGGPIVTVTARTTPPLVWWLVGTGAAVVAASVAAVLVRARFRRRIGLAEAMRPVSPASPTA</sequence>
<evidence type="ECO:0000256" key="1">
    <source>
        <dbReference type="SAM" id="Phobius"/>
    </source>
</evidence>
<proteinExistence type="predicted"/>
<feature type="chain" id="PRO_5026810589" evidence="2">
    <location>
        <begin position="25"/>
        <end position="228"/>
    </location>
</feature>
<gene>
    <name evidence="3" type="ORF">GFD30_00895</name>
</gene>
<feature type="transmembrane region" description="Helical" evidence="1">
    <location>
        <begin position="183"/>
        <end position="204"/>
    </location>
</feature>
<feature type="signal peptide" evidence="2">
    <location>
        <begin position="1"/>
        <end position="24"/>
    </location>
</feature>
<dbReference type="Proteomes" id="UP000477750">
    <property type="component" value="Unassembled WGS sequence"/>
</dbReference>
<evidence type="ECO:0000313" key="3">
    <source>
        <dbReference type="EMBL" id="MQM24140.1"/>
    </source>
</evidence>
<keyword evidence="1" id="KW-0812">Transmembrane</keyword>
<accession>A0A6L5G396</accession>
<name>A0A6L5G396_9ACTN</name>
<evidence type="ECO:0000313" key="4">
    <source>
        <dbReference type="Proteomes" id="UP000477750"/>
    </source>
</evidence>
<keyword evidence="1" id="KW-1133">Transmembrane helix</keyword>
<protein>
    <submittedName>
        <fullName evidence="3">Uncharacterized protein</fullName>
    </submittedName>
</protein>
<evidence type="ECO:0000256" key="2">
    <source>
        <dbReference type="SAM" id="SignalP"/>
    </source>
</evidence>
<keyword evidence="4" id="KW-1185">Reference proteome</keyword>
<reference evidence="3 4" key="1">
    <citation type="submission" date="2019-10" db="EMBL/GenBank/DDBJ databases">
        <title>Glycomyces albidus sp. nov., a novel actinomycete isolated from rhizosphere soil of wheat (Triticum aestivum L.).</title>
        <authorList>
            <person name="Qian L."/>
        </authorList>
    </citation>
    <scope>NUCLEOTIDE SEQUENCE [LARGE SCALE GENOMIC DNA]</scope>
    <source>
        <strain evidence="3 4">NEAU-7082</strain>
    </source>
</reference>
<keyword evidence="2" id="KW-0732">Signal</keyword>
<dbReference type="RefSeq" id="WP_153023331.1">
    <property type="nucleotide sequence ID" value="NZ_WIAO01000001.1"/>
</dbReference>
<dbReference type="PROSITE" id="PS51257">
    <property type="entry name" value="PROKAR_LIPOPROTEIN"/>
    <property type="match status" value="1"/>
</dbReference>
<comment type="caution">
    <text evidence="3">The sequence shown here is derived from an EMBL/GenBank/DDBJ whole genome shotgun (WGS) entry which is preliminary data.</text>
</comment>
<dbReference type="AlphaFoldDB" id="A0A6L5G396"/>